<evidence type="ECO:0000259" key="3">
    <source>
        <dbReference type="Pfam" id="PF02541"/>
    </source>
</evidence>
<feature type="domain" description="Ppx/GppA phosphatase N-terminal" evidence="3">
    <location>
        <begin position="45"/>
        <end position="334"/>
    </location>
</feature>
<dbReference type="Gene3D" id="1.10.3210.10">
    <property type="entry name" value="Hypothetical protein af1432"/>
    <property type="match status" value="1"/>
</dbReference>
<dbReference type="EMBL" id="JAKNCT010000009">
    <property type="protein sequence ID" value="MCG5031375.1"/>
    <property type="molecule type" value="Genomic_DNA"/>
</dbReference>
<accession>A0ABS9MRX5</accession>
<sequence>METAQYGPLPAETETFPDNPSPLPPGAHRVAVVDLGSNSIRLLLAQVDAQGRVQVLNCVKSMVKLGEGAFENDALQPAAMDRTIAVLKTFARTCRMYGVEQIAAVATASVREAPNGRAFVERAKLETGVRFNVISGPEEARLVSIGVEAGLPLSDHPRVFMDIGGGSTEFAVSRNGEILAAESLHVGCVRLADRFFRKENGKVPRSLFEEVQNYVREKSFLPFERVRASRPAEMIASSGTAGALGAMAEAMRHGSSDDQGGRYVLLDEVRAISERLCGTTPAERLRLPGMSARRVDVIIPGAAIFLTAMEELGFDRVEITERGLRDGVLLQHLENSGLIPGKAREREQKINAVKGFARTFSADLFHAKKVSGFVLQLFDQARSESLVELDPVWRDILFYAAWLQETGIAISYHNLAEHSAYIVANSELLGFTEYETQQIAAVIFRSRYQGREEPGYIALSSNDWKEAALAGLLLKVAEGLDKSHRGAVTDFNLEARGRQVVMGVRADSESPIERENLTRIAKTMTSRLGRTFSVVWSAS</sequence>
<dbReference type="InterPro" id="IPR030673">
    <property type="entry name" value="PyroPPase_GppA_Ppx"/>
</dbReference>
<dbReference type="CDD" id="cd24006">
    <property type="entry name" value="ASKHA_NBD_PPX_GppA"/>
    <property type="match status" value="1"/>
</dbReference>
<dbReference type="Gene3D" id="3.30.420.40">
    <property type="match status" value="1"/>
</dbReference>
<reference evidence="5 6" key="1">
    <citation type="submission" date="2022-02" db="EMBL/GenBank/DDBJ databases">
        <title>Mesosutterella porci, a novel member of the family Sutterellaceae from pig feces.</title>
        <authorList>
            <person name="Wylensek D."/>
            <person name="Clavel T."/>
        </authorList>
    </citation>
    <scope>NUCLEOTIDE SEQUENCE [LARGE SCALE GENOMIC DNA]</scope>
    <source>
        <strain evidence="6">oilRF-744-wt-GAM-9</strain>
    </source>
</reference>
<dbReference type="Gene3D" id="3.30.420.150">
    <property type="entry name" value="Exopolyphosphatase. Domain 2"/>
    <property type="match status" value="1"/>
</dbReference>
<dbReference type="PIRSF" id="PIRSF001267">
    <property type="entry name" value="Pyrophosphatase_GppA_Ppx"/>
    <property type="match status" value="1"/>
</dbReference>
<evidence type="ECO:0000256" key="1">
    <source>
        <dbReference type="ARBA" id="ARBA00022801"/>
    </source>
</evidence>
<dbReference type="InterPro" id="IPR048950">
    <property type="entry name" value="Ppx_GppA_C"/>
</dbReference>
<dbReference type="RefSeq" id="WP_237979109.1">
    <property type="nucleotide sequence ID" value="NZ_JAKNCT010000009.1"/>
</dbReference>
<dbReference type="InterPro" id="IPR050273">
    <property type="entry name" value="GppA/Ppx_hydrolase"/>
</dbReference>
<dbReference type="PANTHER" id="PTHR30005">
    <property type="entry name" value="EXOPOLYPHOSPHATASE"/>
    <property type="match status" value="1"/>
</dbReference>
<name>A0ABS9MRX5_9BURK</name>
<organism evidence="5 6">
    <name type="scientific">Mesosutterella porci</name>
    <dbReference type="NCBI Taxonomy" id="2915351"/>
    <lineage>
        <taxon>Bacteria</taxon>
        <taxon>Pseudomonadati</taxon>
        <taxon>Pseudomonadota</taxon>
        <taxon>Betaproteobacteria</taxon>
        <taxon>Burkholderiales</taxon>
        <taxon>Sutterellaceae</taxon>
        <taxon>Mesosutterella</taxon>
    </lineage>
</organism>
<dbReference type="Pfam" id="PF02541">
    <property type="entry name" value="Ppx-GppA"/>
    <property type="match status" value="1"/>
</dbReference>
<keyword evidence="6" id="KW-1185">Reference proteome</keyword>
<protein>
    <submittedName>
        <fullName evidence="5">Ppx/GppA family phosphatase</fullName>
    </submittedName>
</protein>
<feature type="domain" description="Ppx/GppA phosphatase C-terminal" evidence="4">
    <location>
        <begin position="352"/>
        <end position="492"/>
    </location>
</feature>
<evidence type="ECO:0000313" key="6">
    <source>
        <dbReference type="Proteomes" id="UP001297600"/>
    </source>
</evidence>
<dbReference type="Pfam" id="PF21447">
    <property type="entry name" value="Ppx-GppA_III"/>
    <property type="match status" value="1"/>
</dbReference>
<dbReference type="PANTHER" id="PTHR30005:SF0">
    <property type="entry name" value="RETROGRADE REGULATION PROTEIN 2"/>
    <property type="match status" value="1"/>
</dbReference>
<keyword evidence="1" id="KW-0378">Hydrolase</keyword>
<dbReference type="SUPFAM" id="SSF53067">
    <property type="entry name" value="Actin-like ATPase domain"/>
    <property type="match status" value="2"/>
</dbReference>
<dbReference type="Proteomes" id="UP001297600">
    <property type="component" value="Unassembled WGS sequence"/>
</dbReference>
<evidence type="ECO:0000256" key="2">
    <source>
        <dbReference type="SAM" id="MobiDB-lite"/>
    </source>
</evidence>
<proteinExistence type="predicted"/>
<comment type="caution">
    <text evidence="5">The sequence shown here is derived from an EMBL/GenBank/DDBJ whole genome shotgun (WGS) entry which is preliminary data.</text>
</comment>
<feature type="region of interest" description="Disordered" evidence="2">
    <location>
        <begin position="1"/>
        <end position="21"/>
    </location>
</feature>
<dbReference type="InterPro" id="IPR043129">
    <property type="entry name" value="ATPase_NBD"/>
</dbReference>
<evidence type="ECO:0000313" key="5">
    <source>
        <dbReference type="EMBL" id="MCG5031375.1"/>
    </source>
</evidence>
<dbReference type="InterPro" id="IPR003695">
    <property type="entry name" value="Ppx_GppA_N"/>
</dbReference>
<dbReference type="SUPFAM" id="SSF109604">
    <property type="entry name" value="HD-domain/PDEase-like"/>
    <property type="match status" value="1"/>
</dbReference>
<gene>
    <name evidence="5" type="ORF">MAF45_07975</name>
</gene>
<evidence type="ECO:0000259" key="4">
    <source>
        <dbReference type="Pfam" id="PF21447"/>
    </source>
</evidence>